<dbReference type="OrthoDB" id="840133at2"/>
<keyword evidence="2" id="KW-1185">Reference proteome</keyword>
<dbReference type="STRING" id="913024.SAMN05421741_12919"/>
<dbReference type="Proteomes" id="UP000199036">
    <property type="component" value="Unassembled WGS sequence"/>
</dbReference>
<evidence type="ECO:0000313" key="1">
    <source>
        <dbReference type="EMBL" id="SFO24299.1"/>
    </source>
</evidence>
<proteinExistence type="predicted"/>
<name>A0A1I5FL10_9FLAO</name>
<gene>
    <name evidence="1" type="ORF">SAMN05421741_12919</name>
</gene>
<reference evidence="2" key="1">
    <citation type="submission" date="2016-10" db="EMBL/GenBank/DDBJ databases">
        <authorList>
            <person name="Varghese N."/>
            <person name="Submissions S."/>
        </authorList>
    </citation>
    <scope>NUCLEOTIDE SEQUENCE [LARGE SCALE GENOMIC DNA]</scope>
    <source>
        <strain evidence="2">DS-12</strain>
    </source>
</reference>
<organism evidence="1 2">
    <name type="scientific">Paenimyroides ummariense</name>
    <dbReference type="NCBI Taxonomy" id="913024"/>
    <lineage>
        <taxon>Bacteria</taxon>
        <taxon>Pseudomonadati</taxon>
        <taxon>Bacteroidota</taxon>
        <taxon>Flavobacteriia</taxon>
        <taxon>Flavobacteriales</taxon>
        <taxon>Flavobacteriaceae</taxon>
        <taxon>Paenimyroides</taxon>
    </lineage>
</organism>
<dbReference type="AlphaFoldDB" id="A0A1I5FL10"/>
<dbReference type="EMBL" id="FOVI01000029">
    <property type="protein sequence ID" value="SFO24299.1"/>
    <property type="molecule type" value="Genomic_DNA"/>
</dbReference>
<dbReference type="RefSeq" id="WP_091525872.1">
    <property type="nucleotide sequence ID" value="NZ_FOVI01000029.1"/>
</dbReference>
<sequence>MNITIDRTEIISLEAFELGWRFDKIQNSEITTEEKKLILALSPTESKRVNKIIDYYENPTNRAKKYTETNWFSAHSKTMEKEKRFRKKIENYLMPYNGDLIVSWNRKTVVQTSKNLFQKYLTDFLYPSSDDVTIVSVDLNWILFYHHTEVANFWTKNQS</sequence>
<evidence type="ECO:0000313" key="2">
    <source>
        <dbReference type="Proteomes" id="UP000199036"/>
    </source>
</evidence>
<protein>
    <submittedName>
        <fullName evidence="1">Uncharacterized protein</fullName>
    </submittedName>
</protein>
<accession>A0A1I5FL10</accession>